<name>A0ABV4XTX7_9CYAN</name>
<dbReference type="EMBL" id="JBHFNR010000145">
    <property type="protein sequence ID" value="MFB2895180.1"/>
    <property type="molecule type" value="Genomic_DNA"/>
</dbReference>
<gene>
    <name evidence="1" type="ORF">ACE1CI_19910</name>
</gene>
<evidence type="ECO:0000313" key="1">
    <source>
        <dbReference type="EMBL" id="MFB2895180.1"/>
    </source>
</evidence>
<reference evidence="1 2" key="1">
    <citation type="submission" date="2024-09" db="EMBL/GenBank/DDBJ databases">
        <title>Floridaenema gen nov. (Aerosakkonemataceae, Aerosakkonematales ord. nov., Cyanobacteria) from benthic tropical and subtropical fresh waters, with the description of four new species.</title>
        <authorList>
            <person name="Moretto J.A."/>
            <person name="Berthold D.E."/>
            <person name="Lefler F.W."/>
            <person name="Huang I.-S."/>
            <person name="Laughinghouse H. IV."/>
        </authorList>
    </citation>
    <scope>NUCLEOTIDE SEQUENCE [LARGE SCALE GENOMIC DNA]</scope>
    <source>
        <strain evidence="1 2">BLCC-F50</strain>
    </source>
</reference>
<accession>A0ABV4XTX7</accession>
<dbReference type="RefSeq" id="WP_413264815.1">
    <property type="nucleotide sequence ID" value="NZ_JBHFNR010000145.1"/>
</dbReference>
<keyword evidence="2" id="KW-1185">Reference proteome</keyword>
<evidence type="ECO:0000313" key="2">
    <source>
        <dbReference type="Proteomes" id="UP001576784"/>
    </source>
</evidence>
<dbReference type="Proteomes" id="UP001576784">
    <property type="component" value="Unassembled WGS sequence"/>
</dbReference>
<protein>
    <submittedName>
        <fullName evidence="1">Uncharacterized protein</fullName>
    </submittedName>
</protein>
<comment type="caution">
    <text evidence="1">The sequence shown here is derived from an EMBL/GenBank/DDBJ whole genome shotgun (WGS) entry which is preliminary data.</text>
</comment>
<organism evidence="1 2">
    <name type="scientific">Floridaenema flaviceps BLCC-F50</name>
    <dbReference type="NCBI Taxonomy" id="3153642"/>
    <lineage>
        <taxon>Bacteria</taxon>
        <taxon>Bacillati</taxon>
        <taxon>Cyanobacteriota</taxon>
        <taxon>Cyanophyceae</taxon>
        <taxon>Oscillatoriophycideae</taxon>
        <taxon>Aerosakkonematales</taxon>
        <taxon>Aerosakkonemataceae</taxon>
        <taxon>Floridanema</taxon>
        <taxon>Floridanema flaviceps</taxon>
    </lineage>
</organism>
<sequence length="246" mass="28080">MNKQQKEWLAQFFSKHPDYKISQLGGIIRLAAGGILITFERTEWIYLEPISAQYSGEYLPGFKWHYITARLSKKADLLSDITYNCKVASYPHCPIKPDELDKYELERIKIKQGEQLNLPFHLVVLTVNQPPLLKGSFYQPKRRYRSRKGGARKCRCVSKSFQRELPFLKPKLLAPDTQFVTLTCSDGVDIKVPEYLMKLLEEANASLSEKENAADLYAIAGLHAAINFVEGLPLLRARATQNQCPC</sequence>
<proteinExistence type="predicted"/>